<dbReference type="Pfam" id="PF05193">
    <property type="entry name" value="Peptidase_M16_C"/>
    <property type="match status" value="2"/>
</dbReference>
<accession>A0A1M4V9L6</accession>
<keyword evidence="6" id="KW-0862">Zinc</keyword>
<keyword evidence="4" id="KW-0479">Metal-binding</keyword>
<proteinExistence type="inferred from homology"/>
<evidence type="ECO:0000256" key="5">
    <source>
        <dbReference type="ARBA" id="ARBA00022801"/>
    </source>
</evidence>
<dbReference type="SUPFAM" id="SSF63411">
    <property type="entry name" value="LuxS/MPP-like metallohydrolase"/>
    <property type="match status" value="4"/>
</dbReference>
<evidence type="ECO:0000256" key="3">
    <source>
        <dbReference type="ARBA" id="ARBA00022670"/>
    </source>
</evidence>
<dbReference type="Gene3D" id="3.30.830.10">
    <property type="entry name" value="Metalloenzyme, LuxS/M16 peptidase-like"/>
    <property type="match status" value="4"/>
</dbReference>
<dbReference type="Proteomes" id="UP000184436">
    <property type="component" value="Unassembled WGS sequence"/>
</dbReference>
<feature type="domain" description="Peptidase M16 C-terminal" evidence="10">
    <location>
        <begin position="692"/>
        <end position="862"/>
    </location>
</feature>
<evidence type="ECO:0000259" key="10">
    <source>
        <dbReference type="Pfam" id="PF05193"/>
    </source>
</evidence>
<keyword evidence="3 11" id="KW-0645">Protease</keyword>
<evidence type="ECO:0000313" key="12">
    <source>
        <dbReference type="Proteomes" id="UP000184436"/>
    </source>
</evidence>
<dbReference type="AlphaFoldDB" id="A0A1M4V9L6"/>
<keyword evidence="5" id="KW-0378">Hydrolase</keyword>
<evidence type="ECO:0000256" key="2">
    <source>
        <dbReference type="ARBA" id="ARBA00007261"/>
    </source>
</evidence>
<dbReference type="InterPro" id="IPR001431">
    <property type="entry name" value="Pept_M16_Zn_BS"/>
</dbReference>
<dbReference type="PANTHER" id="PTHR43690">
    <property type="entry name" value="NARDILYSIN"/>
    <property type="match status" value="1"/>
</dbReference>
<dbReference type="PANTHER" id="PTHR43690:SF34">
    <property type="entry name" value="ZINC PROTEASE PQQL-LIKE"/>
    <property type="match status" value="1"/>
</dbReference>
<evidence type="ECO:0000256" key="1">
    <source>
        <dbReference type="ARBA" id="ARBA00001947"/>
    </source>
</evidence>
<evidence type="ECO:0000256" key="6">
    <source>
        <dbReference type="ARBA" id="ARBA00022833"/>
    </source>
</evidence>
<dbReference type="PROSITE" id="PS00143">
    <property type="entry name" value="INSULINASE"/>
    <property type="match status" value="1"/>
</dbReference>
<comment type="similarity">
    <text evidence="2 8">Belongs to the peptidase M16 family.</text>
</comment>
<dbReference type="EMBL" id="FQVD01000004">
    <property type="protein sequence ID" value="SHE65580.1"/>
    <property type="molecule type" value="Genomic_DNA"/>
</dbReference>
<protein>
    <submittedName>
        <fullName evidence="11">Zinc protease</fullName>
    </submittedName>
</protein>
<dbReference type="GO" id="GO:0004222">
    <property type="term" value="F:metalloendopeptidase activity"/>
    <property type="evidence" value="ECO:0007669"/>
    <property type="project" value="InterPro"/>
</dbReference>
<organism evidence="11 12">
    <name type="scientific">Bacteroides faecichinchillae</name>
    <dbReference type="NCBI Taxonomy" id="871325"/>
    <lineage>
        <taxon>Bacteria</taxon>
        <taxon>Pseudomonadati</taxon>
        <taxon>Bacteroidota</taxon>
        <taxon>Bacteroidia</taxon>
        <taxon>Bacteroidales</taxon>
        <taxon>Bacteroidaceae</taxon>
        <taxon>Bacteroides</taxon>
    </lineage>
</organism>
<dbReference type="GO" id="GO:0006508">
    <property type="term" value="P:proteolysis"/>
    <property type="evidence" value="ECO:0007669"/>
    <property type="project" value="UniProtKB-KW"/>
</dbReference>
<comment type="cofactor">
    <cofactor evidence="1">
        <name>Zn(2+)</name>
        <dbReference type="ChEBI" id="CHEBI:29105"/>
    </cofactor>
</comment>
<dbReference type="InterPro" id="IPR011249">
    <property type="entry name" value="Metalloenz_LuxS/M16"/>
</dbReference>
<gene>
    <name evidence="11" type="ORF">SAMN05444349_104142</name>
</gene>
<evidence type="ECO:0000256" key="8">
    <source>
        <dbReference type="RuleBase" id="RU004447"/>
    </source>
</evidence>
<evidence type="ECO:0000259" key="9">
    <source>
        <dbReference type="Pfam" id="PF00675"/>
    </source>
</evidence>
<keyword evidence="12" id="KW-1185">Reference proteome</keyword>
<name>A0A1M4V9L6_9BACE</name>
<dbReference type="InterPro" id="IPR050626">
    <property type="entry name" value="Peptidase_M16"/>
</dbReference>
<evidence type="ECO:0000313" key="11">
    <source>
        <dbReference type="EMBL" id="SHE65580.1"/>
    </source>
</evidence>
<dbReference type="Pfam" id="PF00675">
    <property type="entry name" value="Peptidase_M16"/>
    <property type="match status" value="1"/>
</dbReference>
<dbReference type="GO" id="GO:0046872">
    <property type="term" value="F:metal ion binding"/>
    <property type="evidence" value="ECO:0007669"/>
    <property type="project" value="UniProtKB-KW"/>
</dbReference>
<dbReference type="InterPro" id="IPR011765">
    <property type="entry name" value="Pept_M16_N"/>
</dbReference>
<reference evidence="11 12" key="1">
    <citation type="submission" date="2016-11" db="EMBL/GenBank/DDBJ databases">
        <authorList>
            <person name="Jaros S."/>
            <person name="Januszkiewicz K."/>
            <person name="Wedrychowicz H."/>
        </authorList>
    </citation>
    <scope>NUCLEOTIDE SEQUENCE [LARGE SCALE GENOMIC DNA]</scope>
    <source>
        <strain evidence="11 12">DSM 26883</strain>
    </source>
</reference>
<dbReference type="InterPro" id="IPR007863">
    <property type="entry name" value="Peptidase_M16_C"/>
</dbReference>
<evidence type="ECO:0000256" key="4">
    <source>
        <dbReference type="ARBA" id="ARBA00022723"/>
    </source>
</evidence>
<evidence type="ECO:0000256" key="7">
    <source>
        <dbReference type="ARBA" id="ARBA00023049"/>
    </source>
</evidence>
<feature type="domain" description="Peptidase M16 N-terminal" evidence="9">
    <location>
        <begin position="52"/>
        <end position="167"/>
    </location>
</feature>
<keyword evidence="7" id="KW-0482">Metalloprotease</keyword>
<sequence>MLLLGLMLIYPALVIGQESKTFFYRPSQKLPIDEKVKVGKLDNGMTYYIRHNAVPAQKAELRLVFNAGSILETDEEQGLSHFLEHMSFTGTSSFPGTELVNKLEGIGVHLGRELNAATFFEETIYYLPIPVEHLDLGLHILQEWAMNLALTEKAIDRERGVIIEELRLGKGAPTRIREQYLPILFKGSDYPKRLPIGKEEVIANFPYDVLRNFYKKWHRPDLTAIIVVGDIDPESIEESIKEKFTAYAMPSKVEKRTHHYVPDHKDLRVAVATDKETSGCSVEISYKHKPEQIVTQKDYLKNICHNLYSSMVDARLSEATEQGTVPFSEAEIGYSNYFRDVDTYSCYARCAPDKVTATLTALADENERIRRYGFSVTELDRAKKKLLAKYYRWYEERNKTASDLYADECQVNYLTGNPMPGISFEYHFLLNTLPIVSVDMINELATKYMTKKNRTIIITGPQDRSYYPTDDELRAILEEAPHRDIKPYDEGEIVNELMNFTPEAGTIASEKYFSDTNITEWTLSNGVKVVIKPTDFKNNQILFRATSDGGYSMFDADDDMSALYATRIQDESGVNSINNIQLRRLMVGKDISITQSLVLYNESMSGKFGSQDMKEFFQLVYLYHTAPYFDKAAFERVMQKERAEYAHLLDSPDQFFGYEIDKIMSNGNSRRLLWPTPDRLDEANFEKAVEIYKNRFGNAAGFTYVFVGNIDLETLKPFVLTYLGGLPTNASTKRSFVEQNFITPTGPKEYLFHKGKDNKVNVNLRFSKKVPWNKDTEFCYNAFIDILNSRLYESMRIEMSGVYGVRVSGSLKKLHEDYAKLNLAFGTNTEAYEKLCERAILEINKLISEGPTQEEVERVKQKKRVALESDLKLNGIWLLNIFYAYRNQEKVDSESSQREQIEALTPDNIQQAGAKCIDTSTVMKFVLLPEKQ</sequence>
<dbReference type="STRING" id="871325.SAMN05444349_104142"/>
<feature type="domain" description="Peptidase M16 C-terminal" evidence="10">
    <location>
        <begin position="205"/>
        <end position="386"/>
    </location>
</feature>